<reference evidence="2 3" key="1">
    <citation type="submission" date="2016-10" db="EMBL/GenBank/DDBJ databases">
        <authorList>
            <person name="de Groot N.N."/>
        </authorList>
    </citation>
    <scope>NUCLEOTIDE SEQUENCE [LARGE SCALE GENOMIC DNA]</scope>
    <source>
        <strain evidence="2 3">DSM 8512</strain>
    </source>
</reference>
<dbReference type="EMBL" id="FODE01000004">
    <property type="protein sequence ID" value="SEN31990.1"/>
    <property type="molecule type" value="Genomic_DNA"/>
</dbReference>
<sequence length="57" mass="6130">MTMTGISHAILGRISHRIAVALRILRGRPAVPTARGARTSDPRYDGAFADTEKGVLQ</sequence>
<protein>
    <submittedName>
        <fullName evidence="2">Uncharacterized protein</fullName>
    </submittedName>
</protein>
<feature type="compositionally biased region" description="Basic and acidic residues" evidence="1">
    <location>
        <begin position="38"/>
        <end position="57"/>
    </location>
</feature>
<gene>
    <name evidence="2" type="ORF">SAMN04489859_100490</name>
</gene>
<dbReference type="AlphaFoldDB" id="A0A1H8FK88"/>
<dbReference type="Proteomes" id="UP000199054">
    <property type="component" value="Unassembled WGS sequence"/>
</dbReference>
<keyword evidence="3" id="KW-1185">Reference proteome</keyword>
<dbReference type="RefSeq" id="WP_170851735.1">
    <property type="nucleotide sequence ID" value="NZ_CP067124.1"/>
</dbReference>
<dbReference type="STRING" id="34002.SAMN04489859_100490"/>
<accession>A0A1H8FK88</accession>
<evidence type="ECO:0000256" key="1">
    <source>
        <dbReference type="SAM" id="MobiDB-lite"/>
    </source>
</evidence>
<name>A0A1H8FK88_9RHOB</name>
<feature type="region of interest" description="Disordered" evidence="1">
    <location>
        <begin position="32"/>
        <end position="57"/>
    </location>
</feature>
<evidence type="ECO:0000313" key="3">
    <source>
        <dbReference type="Proteomes" id="UP000199054"/>
    </source>
</evidence>
<proteinExistence type="predicted"/>
<organism evidence="2 3">
    <name type="scientific">Paracoccus alcaliphilus</name>
    <dbReference type="NCBI Taxonomy" id="34002"/>
    <lineage>
        <taxon>Bacteria</taxon>
        <taxon>Pseudomonadati</taxon>
        <taxon>Pseudomonadota</taxon>
        <taxon>Alphaproteobacteria</taxon>
        <taxon>Rhodobacterales</taxon>
        <taxon>Paracoccaceae</taxon>
        <taxon>Paracoccus</taxon>
    </lineage>
</organism>
<evidence type="ECO:0000313" key="2">
    <source>
        <dbReference type="EMBL" id="SEN31990.1"/>
    </source>
</evidence>